<comment type="caution">
    <text evidence="1">The sequence shown here is derived from an EMBL/GenBank/DDBJ whole genome shotgun (WGS) entry which is preliminary data.</text>
</comment>
<keyword evidence="2" id="KW-1185">Reference proteome</keyword>
<dbReference type="RefSeq" id="WP_099155664.1">
    <property type="nucleotide sequence ID" value="NZ_PDUD01000069.1"/>
</dbReference>
<reference evidence="1 2" key="1">
    <citation type="submission" date="2017-10" db="EMBL/GenBank/DDBJ databases">
        <title>The draft genome sequence of Lewinella nigricans NBRC 102662.</title>
        <authorList>
            <person name="Wang K."/>
        </authorList>
    </citation>
    <scope>NUCLEOTIDE SEQUENCE [LARGE SCALE GENOMIC DNA]</scope>
    <source>
        <strain evidence="1 2">NBRC 102662</strain>
    </source>
</reference>
<evidence type="ECO:0000313" key="1">
    <source>
        <dbReference type="EMBL" id="PHN00925.1"/>
    </source>
</evidence>
<dbReference type="OrthoDB" id="1524679at2"/>
<gene>
    <name evidence="1" type="ORF">CRP01_39715</name>
</gene>
<dbReference type="AlphaFoldDB" id="A0A2D0MXF9"/>
<sequence length="94" mass="11103">MSDFESKINVICLGFEAFDALVDKVADRFKDQVYSSLDPWVNKDDAKRIVHIRSDATFLKLRDEGKFDYRRIGERKIIVYRRQSLLDFIENSPK</sequence>
<accession>A0A2D0MXF9</accession>
<proteinExistence type="predicted"/>
<evidence type="ECO:0000313" key="2">
    <source>
        <dbReference type="Proteomes" id="UP000223913"/>
    </source>
</evidence>
<organism evidence="1 2">
    <name type="scientific">Flavilitoribacter nigricans (strain ATCC 23147 / DSM 23189 / NBRC 102662 / NCIMB 1420 / SS-2)</name>
    <name type="common">Lewinella nigricans</name>
    <dbReference type="NCBI Taxonomy" id="1122177"/>
    <lineage>
        <taxon>Bacteria</taxon>
        <taxon>Pseudomonadati</taxon>
        <taxon>Bacteroidota</taxon>
        <taxon>Saprospiria</taxon>
        <taxon>Saprospirales</taxon>
        <taxon>Lewinellaceae</taxon>
        <taxon>Flavilitoribacter</taxon>
    </lineage>
</organism>
<evidence type="ECO:0008006" key="3">
    <source>
        <dbReference type="Google" id="ProtNLM"/>
    </source>
</evidence>
<name>A0A2D0MXF9_FLAN2</name>
<dbReference type="EMBL" id="PDUD01000069">
    <property type="protein sequence ID" value="PHN00925.1"/>
    <property type="molecule type" value="Genomic_DNA"/>
</dbReference>
<dbReference type="Proteomes" id="UP000223913">
    <property type="component" value="Unassembled WGS sequence"/>
</dbReference>
<protein>
    <recommendedName>
        <fullName evidence="3">DNA-binding protein</fullName>
    </recommendedName>
</protein>